<evidence type="ECO:0000256" key="3">
    <source>
        <dbReference type="ARBA" id="ARBA00012438"/>
    </source>
</evidence>
<sequence length="419" mass="45495">MNTAKEFKTLYIEQGVKALQAEFTREAASRGTGRVFFELISSEGKLLATSDLGEWNRPEMLSLDAAIPSQNKTFFRTISMPGHRHKIRVISMSATDGKVIRIGSTLKGDELLLERYRETFGTALAIMLVCGGLVGWLLARKAMSGVKRVTETATRIGRHDFGRRVTVTGEGEEISALVQAFNDMLERIESLLNELQQITDNVAHELRTPITRIRGIAETTLKGNNGDLDEFRAMAASVIEGSDDLIEMIGTMLEIAKTDSGVAELAVAPLDIREIVEDAVDLFAPAAEDRRIRIHLSNPPKAVMILGDRQRLQRVVANLLDNAIKYTPPGGNVTLSVVAEEAGAKVEITDTGVGIDETDIPRIFDRFYRGDKSRSTAGSGLGLSLALAIIRAHGGDITAKSTGSGSSFTVFLPNKPSSL</sequence>
<dbReference type="SMART" id="SM00304">
    <property type="entry name" value="HAMP"/>
    <property type="match status" value="1"/>
</dbReference>
<dbReference type="SMART" id="SM00388">
    <property type="entry name" value="HisKA"/>
    <property type="match status" value="1"/>
</dbReference>
<dbReference type="InterPro" id="IPR004358">
    <property type="entry name" value="Sig_transdc_His_kin-like_C"/>
</dbReference>
<dbReference type="Pfam" id="PF00512">
    <property type="entry name" value="HisKA"/>
    <property type="match status" value="1"/>
</dbReference>
<keyword evidence="11" id="KW-0175">Coiled coil</keyword>
<dbReference type="InterPro" id="IPR005467">
    <property type="entry name" value="His_kinase_dom"/>
</dbReference>
<protein>
    <recommendedName>
        <fullName evidence="3">histidine kinase</fullName>
        <ecNumber evidence="3">2.7.13.3</ecNumber>
    </recommendedName>
</protein>
<comment type="caution">
    <text evidence="15">The sequence shown here is derived from an EMBL/GenBank/DDBJ whole genome shotgun (WGS) entry which is preliminary data.</text>
</comment>
<keyword evidence="7" id="KW-0418">Kinase</keyword>
<evidence type="ECO:0000256" key="5">
    <source>
        <dbReference type="ARBA" id="ARBA00022679"/>
    </source>
</evidence>
<dbReference type="Pfam" id="PF02518">
    <property type="entry name" value="HATPase_c"/>
    <property type="match status" value="1"/>
</dbReference>
<dbReference type="InterPro" id="IPR003660">
    <property type="entry name" value="HAMP_dom"/>
</dbReference>
<keyword evidence="6 12" id="KW-0812">Transmembrane</keyword>
<evidence type="ECO:0000256" key="11">
    <source>
        <dbReference type="SAM" id="Coils"/>
    </source>
</evidence>
<evidence type="ECO:0000256" key="6">
    <source>
        <dbReference type="ARBA" id="ARBA00022692"/>
    </source>
</evidence>
<evidence type="ECO:0000256" key="8">
    <source>
        <dbReference type="ARBA" id="ARBA00022989"/>
    </source>
</evidence>
<comment type="catalytic activity">
    <reaction evidence="1">
        <text>ATP + protein L-histidine = ADP + protein N-phospho-L-histidine.</text>
        <dbReference type="EC" id="2.7.13.3"/>
    </reaction>
</comment>
<dbReference type="CDD" id="cd00075">
    <property type="entry name" value="HATPase"/>
    <property type="match status" value="1"/>
</dbReference>
<dbReference type="SMART" id="SM00387">
    <property type="entry name" value="HATPase_c"/>
    <property type="match status" value="1"/>
</dbReference>
<dbReference type="CDD" id="cd06225">
    <property type="entry name" value="HAMP"/>
    <property type="match status" value="1"/>
</dbReference>
<dbReference type="SUPFAM" id="SSF55874">
    <property type="entry name" value="ATPase domain of HSP90 chaperone/DNA topoisomerase II/histidine kinase"/>
    <property type="match status" value="1"/>
</dbReference>
<evidence type="ECO:0000256" key="12">
    <source>
        <dbReference type="SAM" id="Phobius"/>
    </source>
</evidence>
<dbReference type="RefSeq" id="WP_163297715.1">
    <property type="nucleotide sequence ID" value="NZ_JAAGRR010000008.1"/>
</dbReference>
<dbReference type="PANTHER" id="PTHR45436">
    <property type="entry name" value="SENSOR HISTIDINE KINASE YKOH"/>
    <property type="match status" value="1"/>
</dbReference>
<dbReference type="PANTHER" id="PTHR45436:SF5">
    <property type="entry name" value="SENSOR HISTIDINE KINASE TRCS"/>
    <property type="match status" value="1"/>
</dbReference>
<dbReference type="Proteomes" id="UP000469346">
    <property type="component" value="Unassembled WGS sequence"/>
</dbReference>
<evidence type="ECO:0000259" key="14">
    <source>
        <dbReference type="PROSITE" id="PS50885"/>
    </source>
</evidence>
<evidence type="ECO:0000256" key="4">
    <source>
        <dbReference type="ARBA" id="ARBA00022553"/>
    </source>
</evidence>
<comment type="subcellular location">
    <subcellularLocation>
        <location evidence="2">Membrane</location>
    </subcellularLocation>
</comment>
<dbReference type="SUPFAM" id="SSF158472">
    <property type="entry name" value="HAMP domain-like"/>
    <property type="match status" value="1"/>
</dbReference>
<feature type="domain" description="Histidine kinase" evidence="13">
    <location>
        <begin position="201"/>
        <end position="416"/>
    </location>
</feature>
<organism evidence="15 16">
    <name type="scientific">Dissulfurirhabdus thermomarina</name>
    <dbReference type="NCBI Taxonomy" id="1765737"/>
    <lineage>
        <taxon>Bacteria</taxon>
        <taxon>Deltaproteobacteria</taxon>
        <taxon>Dissulfurirhabdaceae</taxon>
        <taxon>Dissulfurirhabdus</taxon>
    </lineage>
</organism>
<dbReference type="GO" id="GO:0000155">
    <property type="term" value="F:phosphorelay sensor kinase activity"/>
    <property type="evidence" value="ECO:0007669"/>
    <property type="project" value="InterPro"/>
</dbReference>
<evidence type="ECO:0000256" key="1">
    <source>
        <dbReference type="ARBA" id="ARBA00000085"/>
    </source>
</evidence>
<dbReference type="PROSITE" id="PS50885">
    <property type="entry name" value="HAMP"/>
    <property type="match status" value="1"/>
</dbReference>
<dbReference type="Gene3D" id="6.10.340.10">
    <property type="match status" value="1"/>
</dbReference>
<dbReference type="EMBL" id="JAAGRR010000008">
    <property type="protein sequence ID" value="NDY41561.1"/>
    <property type="molecule type" value="Genomic_DNA"/>
</dbReference>
<keyword evidence="9" id="KW-0902">Two-component regulatory system</keyword>
<dbReference type="GO" id="GO:0005886">
    <property type="term" value="C:plasma membrane"/>
    <property type="evidence" value="ECO:0007669"/>
    <property type="project" value="TreeGrafter"/>
</dbReference>
<dbReference type="InterPro" id="IPR036097">
    <property type="entry name" value="HisK_dim/P_sf"/>
</dbReference>
<keyword evidence="10 12" id="KW-0472">Membrane</keyword>
<evidence type="ECO:0000256" key="10">
    <source>
        <dbReference type="ARBA" id="ARBA00023136"/>
    </source>
</evidence>
<keyword evidence="4" id="KW-0597">Phosphoprotein</keyword>
<dbReference type="FunFam" id="3.30.565.10:FF:000006">
    <property type="entry name" value="Sensor histidine kinase WalK"/>
    <property type="match status" value="1"/>
</dbReference>
<dbReference type="InterPro" id="IPR003661">
    <property type="entry name" value="HisK_dim/P_dom"/>
</dbReference>
<accession>A0A6N9TJW9</accession>
<keyword evidence="16" id="KW-1185">Reference proteome</keyword>
<dbReference type="InterPro" id="IPR050428">
    <property type="entry name" value="TCS_sensor_his_kinase"/>
</dbReference>
<evidence type="ECO:0000313" key="15">
    <source>
        <dbReference type="EMBL" id="NDY41561.1"/>
    </source>
</evidence>
<feature type="coiled-coil region" evidence="11">
    <location>
        <begin position="174"/>
        <end position="208"/>
    </location>
</feature>
<evidence type="ECO:0000259" key="13">
    <source>
        <dbReference type="PROSITE" id="PS50109"/>
    </source>
</evidence>
<evidence type="ECO:0000256" key="2">
    <source>
        <dbReference type="ARBA" id="ARBA00004370"/>
    </source>
</evidence>
<dbReference type="PROSITE" id="PS50109">
    <property type="entry name" value="HIS_KIN"/>
    <property type="match status" value="1"/>
</dbReference>
<evidence type="ECO:0000256" key="7">
    <source>
        <dbReference type="ARBA" id="ARBA00022777"/>
    </source>
</evidence>
<dbReference type="InterPro" id="IPR036890">
    <property type="entry name" value="HATPase_C_sf"/>
</dbReference>
<dbReference type="InterPro" id="IPR003594">
    <property type="entry name" value="HATPase_dom"/>
</dbReference>
<feature type="domain" description="HAMP" evidence="14">
    <location>
        <begin position="140"/>
        <end position="193"/>
    </location>
</feature>
<dbReference type="EC" id="2.7.13.3" evidence="3"/>
<keyword evidence="8 12" id="KW-1133">Transmembrane helix</keyword>
<dbReference type="Gene3D" id="3.30.565.10">
    <property type="entry name" value="Histidine kinase-like ATPase, C-terminal domain"/>
    <property type="match status" value="1"/>
</dbReference>
<dbReference type="Pfam" id="PF00672">
    <property type="entry name" value="HAMP"/>
    <property type="match status" value="1"/>
</dbReference>
<gene>
    <name evidence="15" type="ORF">G3N55_01675</name>
</gene>
<proteinExistence type="predicted"/>
<keyword evidence="5" id="KW-0808">Transferase</keyword>
<reference evidence="15 16" key="1">
    <citation type="submission" date="2020-02" db="EMBL/GenBank/DDBJ databases">
        <title>Comparative genomics of sulfur disproportionating microorganisms.</title>
        <authorList>
            <person name="Ward L.M."/>
            <person name="Bertran E."/>
            <person name="Johnston D.T."/>
        </authorList>
    </citation>
    <scope>NUCLEOTIDE SEQUENCE [LARGE SCALE GENOMIC DNA]</scope>
    <source>
        <strain evidence="15 16">DSM 100025</strain>
    </source>
</reference>
<evidence type="ECO:0000256" key="9">
    <source>
        <dbReference type="ARBA" id="ARBA00023012"/>
    </source>
</evidence>
<dbReference type="AlphaFoldDB" id="A0A6N9TJW9"/>
<dbReference type="SUPFAM" id="SSF47384">
    <property type="entry name" value="Homodimeric domain of signal transducing histidine kinase"/>
    <property type="match status" value="1"/>
</dbReference>
<feature type="transmembrane region" description="Helical" evidence="12">
    <location>
        <begin position="120"/>
        <end position="139"/>
    </location>
</feature>
<dbReference type="PRINTS" id="PR00344">
    <property type="entry name" value="BCTRLSENSOR"/>
</dbReference>
<name>A0A6N9TJW9_DISTH</name>
<dbReference type="CDD" id="cd00082">
    <property type="entry name" value="HisKA"/>
    <property type="match status" value="1"/>
</dbReference>
<dbReference type="Gene3D" id="1.10.287.130">
    <property type="match status" value="1"/>
</dbReference>
<evidence type="ECO:0000313" key="16">
    <source>
        <dbReference type="Proteomes" id="UP000469346"/>
    </source>
</evidence>